<evidence type="ECO:0000313" key="1">
    <source>
        <dbReference type="EMBL" id="PON66867.1"/>
    </source>
</evidence>
<proteinExistence type="predicted"/>
<dbReference type="Proteomes" id="UP000237105">
    <property type="component" value="Unassembled WGS sequence"/>
</dbReference>
<dbReference type="EMBL" id="JXTB01000076">
    <property type="protein sequence ID" value="PON66867.1"/>
    <property type="molecule type" value="Genomic_DNA"/>
</dbReference>
<evidence type="ECO:0000313" key="2">
    <source>
        <dbReference type="Proteomes" id="UP000237105"/>
    </source>
</evidence>
<gene>
    <name evidence="1" type="ORF">PanWU01x14_106530</name>
</gene>
<accession>A0A2P5D0T0</accession>
<protein>
    <submittedName>
        <fullName evidence="1">Uncharacterized protein</fullName>
    </submittedName>
</protein>
<name>A0A2P5D0T0_PARAD</name>
<dbReference type="AlphaFoldDB" id="A0A2P5D0T0"/>
<reference evidence="2" key="1">
    <citation type="submission" date="2016-06" db="EMBL/GenBank/DDBJ databases">
        <title>Parallel loss of symbiosis genes in relatives of nitrogen-fixing non-legume Parasponia.</title>
        <authorList>
            <person name="Van Velzen R."/>
            <person name="Holmer R."/>
            <person name="Bu F."/>
            <person name="Rutten L."/>
            <person name="Van Zeijl A."/>
            <person name="Liu W."/>
            <person name="Santuari L."/>
            <person name="Cao Q."/>
            <person name="Sharma T."/>
            <person name="Shen D."/>
            <person name="Roswanjaya Y."/>
            <person name="Wardhani T."/>
            <person name="Kalhor M.S."/>
            <person name="Jansen J."/>
            <person name="Van den Hoogen J."/>
            <person name="Gungor B."/>
            <person name="Hartog M."/>
            <person name="Hontelez J."/>
            <person name="Verver J."/>
            <person name="Yang W.-C."/>
            <person name="Schijlen E."/>
            <person name="Repin R."/>
            <person name="Schilthuizen M."/>
            <person name="Schranz E."/>
            <person name="Heidstra R."/>
            <person name="Miyata K."/>
            <person name="Fedorova E."/>
            <person name="Kohlen W."/>
            <person name="Bisseling T."/>
            <person name="Smit S."/>
            <person name="Geurts R."/>
        </authorList>
    </citation>
    <scope>NUCLEOTIDE SEQUENCE [LARGE SCALE GENOMIC DNA]</scope>
    <source>
        <strain evidence="2">cv. WU1-14</strain>
    </source>
</reference>
<keyword evidence="2" id="KW-1185">Reference proteome</keyword>
<organism evidence="1 2">
    <name type="scientific">Parasponia andersonii</name>
    <name type="common">Sponia andersonii</name>
    <dbReference type="NCBI Taxonomy" id="3476"/>
    <lineage>
        <taxon>Eukaryota</taxon>
        <taxon>Viridiplantae</taxon>
        <taxon>Streptophyta</taxon>
        <taxon>Embryophyta</taxon>
        <taxon>Tracheophyta</taxon>
        <taxon>Spermatophyta</taxon>
        <taxon>Magnoliopsida</taxon>
        <taxon>eudicotyledons</taxon>
        <taxon>Gunneridae</taxon>
        <taxon>Pentapetalae</taxon>
        <taxon>rosids</taxon>
        <taxon>fabids</taxon>
        <taxon>Rosales</taxon>
        <taxon>Cannabaceae</taxon>
        <taxon>Parasponia</taxon>
    </lineage>
</organism>
<dbReference type="OrthoDB" id="10371987at2759"/>
<comment type="caution">
    <text evidence="1">The sequence shown here is derived from an EMBL/GenBank/DDBJ whole genome shotgun (WGS) entry which is preliminary data.</text>
</comment>
<sequence length="127" mass="14467">MKFCSKAREKERSEVPVEEIEWSSALGRKDEETGCGEAAFENTGSEEGILYFIWLGFKGMKRASGGHSSLSSIIRSNCYKERIWFSPMEGSWKMKTDVGVDWRNGWSGLSIFIRDHEERIMASSTIN</sequence>